<dbReference type="PROSITE" id="PS51011">
    <property type="entry name" value="ARID"/>
    <property type="match status" value="1"/>
</dbReference>
<proteinExistence type="predicted"/>
<dbReference type="Gene3D" id="1.10.150.60">
    <property type="entry name" value="ARID DNA-binding domain"/>
    <property type="match status" value="1"/>
</dbReference>
<protein>
    <recommendedName>
        <fullName evidence="5">ARID domain-containing protein</fullName>
    </recommendedName>
</protein>
<dbReference type="CDD" id="cd16871">
    <property type="entry name" value="ARID_Swi1p-like"/>
    <property type="match status" value="1"/>
</dbReference>
<organism evidence="6 7">
    <name type="scientific">Scytalidium lignicola</name>
    <name type="common">Hyphomycete</name>
    <dbReference type="NCBI Taxonomy" id="5539"/>
    <lineage>
        <taxon>Eukaryota</taxon>
        <taxon>Fungi</taxon>
        <taxon>Dikarya</taxon>
        <taxon>Ascomycota</taxon>
        <taxon>Pezizomycotina</taxon>
        <taxon>Leotiomycetes</taxon>
        <taxon>Leotiomycetes incertae sedis</taxon>
        <taxon>Scytalidium</taxon>
    </lineage>
</organism>
<keyword evidence="7" id="KW-1185">Reference proteome</keyword>
<dbReference type="AlphaFoldDB" id="A0A3E2HBR2"/>
<dbReference type="OrthoDB" id="1938591at2759"/>
<sequence>MSSWMNDAAVQNHNGAGFNHLNDPNAGAGILNPSQFMTNSSSFDPSQFQNQQLQQMQNGGMRNPSPSFNQPVYQTNQVIPSKRPRPREDNMGTSPRQTPGMIPQSRSETPQQGAYPGFQPNNHLAPQHTPQQNAYSHLQNGSGNASPSPILGNPLRSGGGGVPQRVSTASPHPFSPVGQQFSVQGSPVHSEHGRVDGPQNIYMPNNAFAAGGFNQNFTPPQGRSSAPPQNPMTAPQMQQQQPHMQQQQQQQQQQQHNMYGQSQPQPQTPQHPQQQSVEQQKMLYHLRLQQQIQQSNLLQAQARGQNISPNVNSMAKPSMQGPNGQFAGMRPQQMPMQRPGNPEQFMKHLVSFMQSKQLPLDLNPIVGDRQINLVMLYMAVQRLGGYRKVTQQNGWPQVSQALQFHPIQHPSAPQQLKGHYERNLLMFEEAWASQQRSRAVMMQQSMGAQNAGMPGQQISPTKQMNPQLQMQQNAQFLQAQQQRQQQQMAQQPPQQQPHLPQAQSTPVKQMTPMHRPQSSLNGFSTPTPVPGQQHLATQGRGSVPRADTMPQNGTLGPTPTPAGPRGGSLPITSAQADILPPEPPAPKEFMLSPILKPKVRIPETYGGHDLGQLLRLGTTITQFKPDHPSVAEMGTIDIHALTMSLASGIHAEVRLALDSLALISVEPRLQLDLRACEDLVETLVDCAEAQVELLAEYAPEVSDDLLINTYEDVVRACRSEHDNLQEVPPFGSIEYELDRSIDKLICITTIMRNLSFYESNHALLTDETVINFLCSVIKHLGTRNMLLRTHLNTLDFMKDVIIFLSNLAQAIELPGREQGLSLLHFLLAFAPSPPPNVNGLEKVIFATYDPSFHRYLPPAVDSLAKLLARDEPNRKFYREIFSDDFTSSPPYDLLTRSFGLAISPIPDYRQDGKKANLQMILEARKPYLMQGMLAADILSSLAPGFESGVAKSWLISEDGFAQNLCRLIVQLCLDATPQVPHQRGQQPAAKGVEDEILQHITLSGISVLRRLAEKVRDPDDANSQIPMSSLPPKESLLDALKIVQPRLQGVLKHLCVYAGLDK</sequence>
<dbReference type="EMBL" id="NCSJ02000090">
    <property type="protein sequence ID" value="RFU30849.1"/>
    <property type="molecule type" value="Genomic_DNA"/>
</dbReference>
<evidence type="ECO:0000313" key="6">
    <source>
        <dbReference type="EMBL" id="RFU30849.1"/>
    </source>
</evidence>
<dbReference type="OMA" id="NPIVCGR"/>
<dbReference type="GO" id="GO:0006357">
    <property type="term" value="P:regulation of transcription by RNA polymerase II"/>
    <property type="evidence" value="ECO:0007669"/>
    <property type="project" value="TreeGrafter"/>
</dbReference>
<dbReference type="SMART" id="SM01014">
    <property type="entry name" value="ARID"/>
    <property type="match status" value="1"/>
</dbReference>
<dbReference type="Pfam" id="PF01388">
    <property type="entry name" value="ARID"/>
    <property type="match status" value="1"/>
</dbReference>
<feature type="domain" description="ARID" evidence="5">
    <location>
        <begin position="339"/>
        <end position="432"/>
    </location>
</feature>
<dbReference type="PANTHER" id="PTHR13964:SF27">
    <property type="entry name" value="HAT-TRICK, ISOFORM D"/>
    <property type="match status" value="1"/>
</dbReference>
<evidence type="ECO:0000256" key="3">
    <source>
        <dbReference type="ARBA" id="ARBA00023242"/>
    </source>
</evidence>
<feature type="compositionally biased region" description="Low complexity" evidence="4">
    <location>
        <begin position="47"/>
        <end position="61"/>
    </location>
</feature>
<feature type="compositionally biased region" description="Low complexity" evidence="4">
    <location>
        <begin position="474"/>
        <end position="503"/>
    </location>
</feature>
<dbReference type="PANTHER" id="PTHR13964">
    <property type="entry name" value="RBP-RELATED"/>
    <property type="match status" value="1"/>
</dbReference>
<evidence type="ECO:0000313" key="7">
    <source>
        <dbReference type="Proteomes" id="UP000258309"/>
    </source>
</evidence>
<dbReference type="InterPro" id="IPR001606">
    <property type="entry name" value="ARID_dom"/>
</dbReference>
<feature type="compositionally biased region" description="Polar residues" evidence="4">
    <location>
        <begin position="218"/>
        <end position="233"/>
    </location>
</feature>
<feature type="compositionally biased region" description="Low complexity" evidence="4">
    <location>
        <begin position="235"/>
        <end position="278"/>
    </location>
</feature>
<reference evidence="6 7" key="1">
    <citation type="submission" date="2018-05" db="EMBL/GenBank/DDBJ databases">
        <title>Draft genome sequence of Scytalidium lignicola DSM 105466, a ubiquitous saprotrophic fungus.</title>
        <authorList>
            <person name="Buettner E."/>
            <person name="Gebauer A.M."/>
            <person name="Hofrichter M."/>
            <person name="Liers C."/>
            <person name="Kellner H."/>
        </authorList>
    </citation>
    <scope>NUCLEOTIDE SEQUENCE [LARGE SCALE GENOMIC DNA]</scope>
    <source>
        <strain evidence="6 7">DSM 105466</strain>
    </source>
</reference>
<feature type="compositionally biased region" description="Polar residues" evidence="4">
    <location>
        <begin position="119"/>
        <end position="147"/>
    </location>
</feature>
<evidence type="ECO:0000256" key="1">
    <source>
        <dbReference type="ARBA" id="ARBA00023015"/>
    </source>
</evidence>
<feature type="region of interest" description="Disordered" evidence="4">
    <location>
        <begin position="474"/>
        <end position="567"/>
    </location>
</feature>
<feature type="compositionally biased region" description="Low complexity" evidence="4">
    <location>
        <begin position="205"/>
        <end position="217"/>
    </location>
</feature>
<feature type="compositionally biased region" description="Polar residues" evidence="4">
    <location>
        <begin position="177"/>
        <end position="187"/>
    </location>
</feature>
<name>A0A3E2HBR2_SCYLI</name>
<dbReference type="SUPFAM" id="SSF46774">
    <property type="entry name" value="ARID-like"/>
    <property type="match status" value="1"/>
</dbReference>
<keyword evidence="2" id="KW-0804">Transcription</keyword>
<dbReference type="GO" id="GO:0016514">
    <property type="term" value="C:SWI/SNF complex"/>
    <property type="evidence" value="ECO:0007669"/>
    <property type="project" value="TreeGrafter"/>
</dbReference>
<gene>
    <name evidence="6" type="ORF">B7463_g5486</name>
</gene>
<keyword evidence="1" id="KW-0805">Transcription regulation</keyword>
<evidence type="ECO:0000259" key="5">
    <source>
        <dbReference type="PROSITE" id="PS51011"/>
    </source>
</evidence>
<feature type="compositionally biased region" description="Polar residues" evidence="4">
    <location>
        <begin position="64"/>
        <end position="79"/>
    </location>
</feature>
<dbReference type="Proteomes" id="UP000258309">
    <property type="component" value="Unassembled WGS sequence"/>
</dbReference>
<feature type="compositionally biased region" description="Polar residues" evidence="4">
    <location>
        <begin position="516"/>
        <end position="526"/>
    </location>
</feature>
<dbReference type="SMART" id="SM00501">
    <property type="entry name" value="BRIGHT"/>
    <property type="match status" value="1"/>
</dbReference>
<dbReference type="STRING" id="5539.A0A3E2HBR2"/>
<feature type="non-terminal residue" evidence="6">
    <location>
        <position position="1062"/>
    </location>
</feature>
<dbReference type="GO" id="GO:0000976">
    <property type="term" value="F:transcription cis-regulatory region binding"/>
    <property type="evidence" value="ECO:0007669"/>
    <property type="project" value="TreeGrafter"/>
</dbReference>
<feature type="non-terminal residue" evidence="6">
    <location>
        <position position="1"/>
    </location>
</feature>
<comment type="caution">
    <text evidence="6">The sequence shown here is derived from an EMBL/GenBank/DDBJ whole genome shotgun (WGS) entry which is preliminary data.</text>
</comment>
<feature type="region of interest" description="Disordered" evidence="4">
    <location>
        <begin position="40"/>
        <end position="278"/>
    </location>
</feature>
<keyword evidence="3" id="KW-0539">Nucleus</keyword>
<evidence type="ECO:0000256" key="4">
    <source>
        <dbReference type="SAM" id="MobiDB-lite"/>
    </source>
</evidence>
<dbReference type="InterPro" id="IPR036431">
    <property type="entry name" value="ARID_dom_sf"/>
</dbReference>
<dbReference type="InterPro" id="IPR051232">
    <property type="entry name" value="ARID/SWI1_ChromRemod"/>
</dbReference>
<accession>A0A3E2HBR2</accession>
<evidence type="ECO:0000256" key="2">
    <source>
        <dbReference type="ARBA" id="ARBA00023163"/>
    </source>
</evidence>